<dbReference type="PANTHER" id="PTHR12300">
    <property type="entry name" value="HVA22-LIKE PROTEINS"/>
    <property type="match status" value="1"/>
</dbReference>
<evidence type="ECO:0000313" key="4">
    <source>
        <dbReference type="Proteomes" id="UP000655225"/>
    </source>
</evidence>
<dbReference type="Pfam" id="PF03134">
    <property type="entry name" value="TB2_DP1_HVA22"/>
    <property type="match status" value="1"/>
</dbReference>
<comment type="subcellular location">
    <subcellularLocation>
        <location evidence="1">Membrane</location>
        <topology evidence="1">Multi-pass membrane protein</topology>
    </subcellularLocation>
</comment>
<dbReference type="PANTHER" id="PTHR12300:SF176">
    <property type="entry name" value="HVA22-LIKE PROTEIN"/>
    <property type="match status" value="1"/>
</dbReference>
<keyword evidence="4" id="KW-1185">Reference proteome</keyword>
<dbReference type="GO" id="GO:0016020">
    <property type="term" value="C:membrane"/>
    <property type="evidence" value="ECO:0007669"/>
    <property type="project" value="UniProtKB-SubCell"/>
</dbReference>
<dbReference type="OrthoDB" id="10009287at2759"/>
<dbReference type="EMBL" id="JABCRI010000005">
    <property type="protein sequence ID" value="KAF8406401.1"/>
    <property type="molecule type" value="Genomic_DNA"/>
</dbReference>
<sequence length="236" mass="27069">MALLGSTISSEVGLRLLLCPFGSNVVIRTACLWIFQPRRSVRRQNSLLVKFSTPFWFPLYYHMKFAFLVWLQLPSADGAKHLYMNHLRPFLLRHQARLDQVLGFVYGEMVRPLIILLKHIITDMLRFNGDSARCTILVTKMHRESEPPSGRRPTRDPLFGEWHAVDVLIDIHPETPIIVKFISAHQAEIQFAKGMLVKILGSANQMLSDIIHPVKPRGQIEGPTKRIQDSESDHED</sequence>
<feature type="compositionally biased region" description="Basic and acidic residues" evidence="2">
    <location>
        <begin position="223"/>
        <end position="236"/>
    </location>
</feature>
<organism evidence="3 4">
    <name type="scientific">Tetracentron sinense</name>
    <name type="common">Spur-leaf</name>
    <dbReference type="NCBI Taxonomy" id="13715"/>
    <lineage>
        <taxon>Eukaryota</taxon>
        <taxon>Viridiplantae</taxon>
        <taxon>Streptophyta</taxon>
        <taxon>Embryophyta</taxon>
        <taxon>Tracheophyta</taxon>
        <taxon>Spermatophyta</taxon>
        <taxon>Magnoliopsida</taxon>
        <taxon>Trochodendrales</taxon>
        <taxon>Trochodendraceae</taxon>
        <taxon>Tetracentron</taxon>
    </lineage>
</organism>
<dbReference type="Proteomes" id="UP000655225">
    <property type="component" value="Unassembled WGS sequence"/>
</dbReference>
<accession>A0A834ZMK9</accession>
<dbReference type="AlphaFoldDB" id="A0A834ZMK9"/>
<name>A0A834ZMK9_TETSI</name>
<gene>
    <name evidence="3" type="ORF">HHK36_008488</name>
</gene>
<dbReference type="InterPro" id="IPR004345">
    <property type="entry name" value="TB2_DP1_HVA22"/>
</dbReference>
<evidence type="ECO:0000256" key="1">
    <source>
        <dbReference type="RuleBase" id="RU362006"/>
    </source>
</evidence>
<protein>
    <recommendedName>
        <fullName evidence="1">HVA22-like protein</fullName>
    </recommendedName>
</protein>
<evidence type="ECO:0000313" key="3">
    <source>
        <dbReference type="EMBL" id="KAF8406401.1"/>
    </source>
</evidence>
<comment type="similarity">
    <text evidence="1">Belongs to the DP1 family.</text>
</comment>
<feature type="region of interest" description="Disordered" evidence="2">
    <location>
        <begin position="215"/>
        <end position="236"/>
    </location>
</feature>
<reference evidence="3 4" key="1">
    <citation type="submission" date="2020-04" db="EMBL/GenBank/DDBJ databases">
        <title>Plant Genome Project.</title>
        <authorList>
            <person name="Zhang R.-G."/>
        </authorList>
    </citation>
    <scope>NUCLEOTIDE SEQUENCE [LARGE SCALE GENOMIC DNA]</scope>
    <source>
        <strain evidence="3">YNK0</strain>
        <tissue evidence="3">Leaf</tissue>
    </source>
</reference>
<proteinExistence type="inferred from homology"/>
<comment type="caution">
    <text evidence="3">The sequence shown here is derived from an EMBL/GenBank/DDBJ whole genome shotgun (WGS) entry which is preliminary data.</text>
</comment>
<evidence type="ECO:0000256" key="2">
    <source>
        <dbReference type="SAM" id="MobiDB-lite"/>
    </source>
</evidence>